<evidence type="ECO:0000256" key="1">
    <source>
        <dbReference type="SAM" id="SignalP"/>
    </source>
</evidence>
<keyword evidence="3" id="KW-1185">Reference proteome</keyword>
<dbReference type="AlphaFoldDB" id="A0A183G4X3"/>
<accession>A0A183G4X3</accession>
<dbReference type="WBParaSite" id="HPBE_0001661301-mRNA-1">
    <property type="protein sequence ID" value="HPBE_0001661301-mRNA-1"/>
    <property type="gene ID" value="HPBE_0001661301"/>
</dbReference>
<dbReference type="Proteomes" id="UP000050761">
    <property type="component" value="Unassembled WGS sequence"/>
</dbReference>
<protein>
    <submittedName>
        <fullName evidence="4">Cystatin domain-containing protein</fullName>
    </submittedName>
</protein>
<name>A0A183G4X3_HELPZ</name>
<evidence type="ECO:0000313" key="4">
    <source>
        <dbReference type="WBParaSite" id="HPBE_0001661301-mRNA-1"/>
    </source>
</evidence>
<organism evidence="3 4">
    <name type="scientific">Heligmosomoides polygyrus</name>
    <name type="common">Parasitic roundworm</name>
    <dbReference type="NCBI Taxonomy" id="6339"/>
    <lineage>
        <taxon>Eukaryota</taxon>
        <taxon>Metazoa</taxon>
        <taxon>Ecdysozoa</taxon>
        <taxon>Nematoda</taxon>
        <taxon>Chromadorea</taxon>
        <taxon>Rhabditida</taxon>
        <taxon>Rhabditina</taxon>
        <taxon>Rhabditomorpha</taxon>
        <taxon>Strongyloidea</taxon>
        <taxon>Heligmosomidae</taxon>
        <taxon>Heligmosomoides</taxon>
    </lineage>
</organism>
<gene>
    <name evidence="2" type="ORF">HPBE_LOCUS16612</name>
</gene>
<keyword evidence="1" id="KW-0732">Signal</keyword>
<feature type="signal peptide" evidence="1">
    <location>
        <begin position="1"/>
        <end position="20"/>
    </location>
</feature>
<feature type="chain" id="PRO_5044551867" evidence="1">
    <location>
        <begin position="21"/>
        <end position="136"/>
    </location>
</feature>
<sequence length="136" mass="15311">MQSWWSVVLVLVANTQRSMNDFLPEYYDQPAALHGNTEYDIIDVAAQPGDTTTLTPQDREQICDHSHSTSAHSAMIILGYIKSGIKQILPCGSPSAFSVKYHDKVLHNMGTVCSFQEVYVSCKRENKYVRWLAVSE</sequence>
<reference evidence="4" key="2">
    <citation type="submission" date="2019-09" db="UniProtKB">
        <authorList>
            <consortium name="WormBaseParasite"/>
        </authorList>
    </citation>
    <scope>IDENTIFICATION</scope>
</reference>
<proteinExistence type="predicted"/>
<evidence type="ECO:0000313" key="3">
    <source>
        <dbReference type="Proteomes" id="UP000050761"/>
    </source>
</evidence>
<dbReference type="EMBL" id="UZAH01029519">
    <property type="protein sequence ID" value="VDP06490.1"/>
    <property type="molecule type" value="Genomic_DNA"/>
</dbReference>
<accession>A0A3P8AQI7</accession>
<evidence type="ECO:0000313" key="2">
    <source>
        <dbReference type="EMBL" id="VDP06490.1"/>
    </source>
</evidence>
<reference evidence="2 3" key="1">
    <citation type="submission" date="2018-11" db="EMBL/GenBank/DDBJ databases">
        <authorList>
            <consortium name="Pathogen Informatics"/>
        </authorList>
    </citation>
    <scope>NUCLEOTIDE SEQUENCE [LARGE SCALE GENOMIC DNA]</scope>
</reference>